<dbReference type="InterPro" id="IPR000675">
    <property type="entry name" value="Cutinase/axe"/>
</dbReference>
<comment type="caution">
    <text evidence="3">The sequence shown here is derived from an EMBL/GenBank/DDBJ whole genome shotgun (WGS) entry which is preliminary data.</text>
</comment>
<evidence type="ECO:0000313" key="3">
    <source>
        <dbReference type="EMBL" id="MDI3389948.1"/>
    </source>
</evidence>
<dbReference type="Gene3D" id="3.40.50.1820">
    <property type="entry name" value="alpha/beta hydrolase"/>
    <property type="match status" value="1"/>
</dbReference>
<proteinExistence type="predicted"/>
<gene>
    <name evidence="3" type="ORF">QIS99_27700</name>
</gene>
<feature type="signal peptide" evidence="2">
    <location>
        <begin position="1"/>
        <end position="28"/>
    </location>
</feature>
<protein>
    <submittedName>
        <fullName evidence="3">PE-PPE domain-containing protein</fullName>
    </submittedName>
</protein>
<dbReference type="SMART" id="SM01110">
    <property type="entry name" value="Cutinase"/>
    <property type="match status" value="1"/>
</dbReference>
<evidence type="ECO:0000256" key="2">
    <source>
        <dbReference type="SAM" id="SignalP"/>
    </source>
</evidence>
<name>A0ABT6S1S9_9ACTN</name>
<keyword evidence="1" id="KW-0378">Hydrolase</keyword>
<evidence type="ECO:0000256" key="1">
    <source>
        <dbReference type="ARBA" id="ARBA00022801"/>
    </source>
</evidence>
<dbReference type="Proteomes" id="UP001224661">
    <property type="component" value="Unassembled WGS sequence"/>
</dbReference>
<evidence type="ECO:0000313" key="4">
    <source>
        <dbReference type="Proteomes" id="UP001224661"/>
    </source>
</evidence>
<sequence length="264" mass="27498">MRRVLGAAAATVAMAVGSVVALPGAAQAAEEDRYYIQIGGTGATPGAPHCTYSYDAANAKHQLGDRAIPVCYPASAGPFIGPGGPLVDDKGVHPEALTAPTYDASVRKGIEEGLRVAEETHQKHPEAQLTIAGYSQGAHAADEILQKIARGETSIPRELVTGKLYADPMQPGTGLGAQAPRGFGIPGFFTAPGAGPTDFNGIPVTRYCINGDPICDASLLNAPGYYFKHGNYPKPGNVIEQTLTQESAPGIQWRDDQGNPAPRP</sequence>
<accession>A0ABT6S1S9</accession>
<keyword evidence="2" id="KW-0732">Signal</keyword>
<organism evidence="3 4">
    <name type="scientific">Streptomyces solicavernae</name>
    <dbReference type="NCBI Taxonomy" id="3043614"/>
    <lineage>
        <taxon>Bacteria</taxon>
        <taxon>Bacillati</taxon>
        <taxon>Actinomycetota</taxon>
        <taxon>Actinomycetes</taxon>
        <taxon>Kitasatosporales</taxon>
        <taxon>Streptomycetaceae</taxon>
        <taxon>Streptomyces</taxon>
    </lineage>
</organism>
<dbReference type="Pfam" id="PF01083">
    <property type="entry name" value="Cutinase"/>
    <property type="match status" value="1"/>
</dbReference>
<feature type="chain" id="PRO_5047492089" evidence="2">
    <location>
        <begin position="29"/>
        <end position="264"/>
    </location>
</feature>
<keyword evidence="4" id="KW-1185">Reference proteome</keyword>
<dbReference type="RefSeq" id="WP_282516421.1">
    <property type="nucleotide sequence ID" value="NZ_JASCIR010000035.1"/>
</dbReference>
<reference evidence="3 4" key="1">
    <citation type="submission" date="2023-05" db="EMBL/GenBank/DDBJ databases">
        <title>Draft genome sequence of Streptomyces sp. B-S-A8 isolated from a cave soil in Thailand.</title>
        <authorList>
            <person name="Chamroensaksri N."/>
            <person name="Muangham S."/>
        </authorList>
    </citation>
    <scope>NUCLEOTIDE SEQUENCE [LARGE SCALE GENOMIC DNA]</scope>
    <source>
        <strain evidence="3 4">B-S-A8</strain>
    </source>
</reference>
<dbReference type="InterPro" id="IPR029058">
    <property type="entry name" value="AB_hydrolase_fold"/>
</dbReference>
<dbReference type="SUPFAM" id="SSF53474">
    <property type="entry name" value="alpha/beta-Hydrolases"/>
    <property type="match status" value="1"/>
</dbReference>
<dbReference type="EMBL" id="JASCIR010000035">
    <property type="protein sequence ID" value="MDI3389948.1"/>
    <property type="molecule type" value="Genomic_DNA"/>
</dbReference>